<comment type="caution">
    <text evidence="1">The sequence shown here is derived from an EMBL/GenBank/DDBJ whole genome shotgun (WGS) entry which is preliminary data.</text>
</comment>
<dbReference type="EMBL" id="VUJX02000001">
    <property type="protein sequence ID" value="KAL0944967.1"/>
    <property type="molecule type" value="Genomic_DNA"/>
</dbReference>
<gene>
    <name evidence="1" type="ORF">CTRU02_202854</name>
</gene>
<keyword evidence="1" id="KW-0723">Serine/threonine-protein kinase</keyword>
<keyword evidence="2" id="KW-1185">Reference proteome</keyword>
<name>A0ACC3ZLG1_COLTU</name>
<evidence type="ECO:0000313" key="1">
    <source>
        <dbReference type="EMBL" id="KAL0944967.1"/>
    </source>
</evidence>
<evidence type="ECO:0000313" key="2">
    <source>
        <dbReference type="Proteomes" id="UP000805649"/>
    </source>
</evidence>
<sequence>MAHSNIVIDVEKAPIPKPEEPTVKVESISDPISRSSISTLRPGLKQTYKFSINEIEILGYGDHDGTRESLGCMYERIWSFKALLRWARHFIPVAALLGIPVALYATIYAGRRADGVRLLGLFVWLEAVWASLWVSKTIAMLTPTIYVFVCGIVNSGTRKYHPIVRMIETPISLLFWTIIAYATVVPICTAFDAIAPPKWLLILQKVVLASIAVAAMVLVERFIIQLINVTYSAKQFTTRIAESKRQISMLDTLYISSTRMYPPFCERFAQEDYTIFTGEIEERESSPSKLLAKIRLAGREVAHAFGQMTADISGSNSLFNTQAAHTIVTEALEASTSSEALGSRIWKSLVPIYRDALTPDDLKRAFPADQASDVEELFALLDVDRNGDVSLDEMVSLVTRISQERIAIWKSTHDIKSAVQVLDRFLQFFVLIGICLIYAAFFSSSFTKYLTTIGTQLAALGFAIGGTVQEFLGSCIFLFVKHPFDIGDRVRIDNHEMVVEKISLLYSVFRKVDSNKTTQVPNITLNSNWIENLSRSGVLRERITIQIAADTSFDDIERLRRKVRDQVKAPENCRDFREDVDIELLSIGDMRKLEIYVEVEHKSNWNIERVRRLRRNKLMAAVISSVRAAAINGPGLGGAALGDAFRPTYQVLVSEETAAAAKKKFQDGKDEAKRTAAASSAIRDGQGSFLGVVHRK</sequence>
<dbReference type="Proteomes" id="UP000805649">
    <property type="component" value="Unassembled WGS sequence"/>
</dbReference>
<accession>A0ACC3ZLG1</accession>
<keyword evidence="1" id="KW-0808">Transferase</keyword>
<protein>
    <submittedName>
        <fullName evidence="1">Serine/threonine protein kinase</fullName>
    </submittedName>
</protein>
<reference evidence="1 2" key="1">
    <citation type="journal article" date="2020" name="Phytopathology">
        <title>Genome Sequence Resources of Colletotrichum truncatum, C. plurivorum, C. musicola, and C. sojae: Four Species Pathogenic to Soybean (Glycine max).</title>
        <authorList>
            <person name="Rogerio F."/>
            <person name="Boufleur T.R."/>
            <person name="Ciampi-Guillardi M."/>
            <person name="Sukno S.A."/>
            <person name="Thon M.R."/>
            <person name="Massola Junior N.S."/>
            <person name="Baroncelli R."/>
        </authorList>
    </citation>
    <scope>NUCLEOTIDE SEQUENCE [LARGE SCALE GENOMIC DNA]</scope>
    <source>
        <strain evidence="1 2">CMES1059</strain>
    </source>
</reference>
<organism evidence="1 2">
    <name type="scientific">Colletotrichum truncatum</name>
    <name type="common">Anthracnose fungus</name>
    <name type="synonym">Colletotrichum capsici</name>
    <dbReference type="NCBI Taxonomy" id="5467"/>
    <lineage>
        <taxon>Eukaryota</taxon>
        <taxon>Fungi</taxon>
        <taxon>Dikarya</taxon>
        <taxon>Ascomycota</taxon>
        <taxon>Pezizomycotina</taxon>
        <taxon>Sordariomycetes</taxon>
        <taxon>Hypocreomycetidae</taxon>
        <taxon>Glomerellales</taxon>
        <taxon>Glomerellaceae</taxon>
        <taxon>Colletotrichum</taxon>
        <taxon>Colletotrichum truncatum species complex</taxon>
    </lineage>
</organism>
<proteinExistence type="predicted"/>
<keyword evidence="1" id="KW-0418">Kinase</keyword>